<dbReference type="OrthoDB" id="3766406at2759"/>
<protein>
    <recommendedName>
        <fullName evidence="2">F-box domain-containing protein</fullName>
    </recommendedName>
</protein>
<sequence>MPKEIRTSARSRASKVSNDVTLSTNRRTRSGQQPRLRNAVPPTRAPVKRRAPKPPAFAFLARSQDAINADPNKHIRLFSLPRELVQQIASHLPLISVICLTLTCKEAAEAIGTQSWANYKKEKRWSMDRNGFIELLARDWGDVLDFCERCDTLHPPLPPPRSHRETKLTKWCLGQEAMIDYLPKDATHGYNPVFVHIANAMGESQDFVSKGTAGPLIDTMSGNFTITKGNLSWNLDSSAQRVDGNLLVKHVHTFRSRTRKSLGVTDLLALPIRLCPHQSTTTATPNPAINLREHYWSGRSKIVEQNGRLLTHAIASAFPLPARQVVDMTSLKPLTSTEQAQVSAAEAGEDVYWRCRSCPTKYRAQCSGDAVVITSWHSFGRDLYHASKYWRMLVRRTGTTLGRGKRNDEWWSPSRTAPDFVCEI</sequence>
<dbReference type="Pfam" id="PF00646">
    <property type="entry name" value="F-box"/>
    <property type="match status" value="1"/>
</dbReference>
<dbReference type="InterPro" id="IPR036047">
    <property type="entry name" value="F-box-like_dom_sf"/>
</dbReference>
<dbReference type="EMBL" id="JAPEUV010000075">
    <property type="protein sequence ID" value="KAJ4334536.1"/>
    <property type="molecule type" value="Genomic_DNA"/>
</dbReference>
<dbReference type="Proteomes" id="UP001140562">
    <property type="component" value="Unassembled WGS sequence"/>
</dbReference>
<comment type="caution">
    <text evidence="3">The sequence shown here is derived from an EMBL/GenBank/DDBJ whole genome shotgun (WGS) entry which is preliminary data.</text>
</comment>
<evidence type="ECO:0000259" key="2">
    <source>
        <dbReference type="PROSITE" id="PS50181"/>
    </source>
</evidence>
<accession>A0A9W8WWT8</accession>
<reference evidence="3" key="1">
    <citation type="submission" date="2022-10" db="EMBL/GenBank/DDBJ databases">
        <title>Tapping the CABI collections for fungal endophytes: first genome assemblies for Collariella, Neodidymelliopsis, Ascochyta clinopodiicola, Didymella pomorum, Didymosphaeria variabile, Neocosmospora piperis and Neocucurbitaria cava.</title>
        <authorList>
            <person name="Hill R."/>
        </authorList>
    </citation>
    <scope>NUCLEOTIDE SEQUENCE</scope>
    <source>
        <strain evidence="3">IMI 360193</strain>
    </source>
</reference>
<evidence type="ECO:0000256" key="1">
    <source>
        <dbReference type="SAM" id="MobiDB-lite"/>
    </source>
</evidence>
<feature type="compositionally biased region" description="Polar residues" evidence="1">
    <location>
        <begin position="8"/>
        <end position="35"/>
    </location>
</feature>
<dbReference type="AlphaFoldDB" id="A0A9W8WWT8"/>
<dbReference type="InterPro" id="IPR001810">
    <property type="entry name" value="F-box_dom"/>
</dbReference>
<gene>
    <name evidence="3" type="ORF">N0V87_006768</name>
</gene>
<evidence type="ECO:0000313" key="4">
    <source>
        <dbReference type="Proteomes" id="UP001140562"/>
    </source>
</evidence>
<evidence type="ECO:0000313" key="3">
    <source>
        <dbReference type="EMBL" id="KAJ4334536.1"/>
    </source>
</evidence>
<keyword evidence="4" id="KW-1185">Reference proteome</keyword>
<proteinExistence type="predicted"/>
<dbReference type="PROSITE" id="PS50181">
    <property type="entry name" value="FBOX"/>
    <property type="match status" value="1"/>
</dbReference>
<organism evidence="3 4">
    <name type="scientific">Didymella glomerata</name>
    <dbReference type="NCBI Taxonomy" id="749621"/>
    <lineage>
        <taxon>Eukaryota</taxon>
        <taxon>Fungi</taxon>
        <taxon>Dikarya</taxon>
        <taxon>Ascomycota</taxon>
        <taxon>Pezizomycotina</taxon>
        <taxon>Dothideomycetes</taxon>
        <taxon>Pleosporomycetidae</taxon>
        <taxon>Pleosporales</taxon>
        <taxon>Pleosporineae</taxon>
        <taxon>Didymellaceae</taxon>
        <taxon>Didymella</taxon>
    </lineage>
</organism>
<name>A0A9W8WWT8_9PLEO</name>
<feature type="domain" description="F-box" evidence="2">
    <location>
        <begin position="74"/>
        <end position="119"/>
    </location>
</feature>
<dbReference type="SUPFAM" id="SSF81383">
    <property type="entry name" value="F-box domain"/>
    <property type="match status" value="1"/>
</dbReference>
<feature type="region of interest" description="Disordered" evidence="1">
    <location>
        <begin position="1"/>
        <end position="51"/>
    </location>
</feature>